<dbReference type="SMART" id="SM00054">
    <property type="entry name" value="EFh"/>
    <property type="match status" value="6"/>
</dbReference>
<evidence type="ECO:0000256" key="12">
    <source>
        <dbReference type="SAM" id="MobiDB-lite"/>
    </source>
</evidence>
<dbReference type="EMBL" id="JADBJN010000002">
    <property type="protein sequence ID" value="KAG5675940.1"/>
    <property type="molecule type" value="Genomic_DNA"/>
</dbReference>
<evidence type="ECO:0000259" key="14">
    <source>
        <dbReference type="PROSITE" id="PS50222"/>
    </source>
</evidence>
<evidence type="ECO:0000256" key="1">
    <source>
        <dbReference type="ARBA" id="ARBA00004319"/>
    </source>
</evidence>
<dbReference type="Pfam" id="PF13833">
    <property type="entry name" value="EF-hand_8"/>
    <property type="match status" value="1"/>
</dbReference>
<accession>A0A9J6C190</accession>
<evidence type="ECO:0000256" key="7">
    <source>
        <dbReference type="ARBA" id="ARBA00023180"/>
    </source>
</evidence>
<protein>
    <recommendedName>
        <fullName evidence="11">Reticulocalbin-3</fullName>
    </recommendedName>
</protein>
<keyword evidence="7" id="KW-0325">Glycoprotein</keyword>
<feature type="domain" description="EF-hand" evidence="14">
    <location>
        <begin position="254"/>
        <end position="279"/>
    </location>
</feature>
<dbReference type="PANTHER" id="PTHR10827:SF95">
    <property type="entry name" value="LD34388P"/>
    <property type="match status" value="1"/>
</dbReference>
<evidence type="ECO:0000256" key="9">
    <source>
        <dbReference type="ARBA" id="ARBA00056975"/>
    </source>
</evidence>
<dbReference type="PROSITE" id="PS00018">
    <property type="entry name" value="EF_HAND_1"/>
    <property type="match status" value="3"/>
</dbReference>
<keyword evidence="3 13" id="KW-0732">Signal</keyword>
<evidence type="ECO:0000256" key="2">
    <source>
        <dbReference type="ARBA" id="ARBA00022723"/>
    </source>
</evidence>
<keyword evidence="16" id="KW-1185">Reference proteome</keyword>
<feature type="domain" description="EF-hand" evidence="14">
    <location>
        <begin position="120"/>
        <end position="155"/>
    </location>
</feature>
<evidence type="ECO:0000256" key="11">
    <source>
        <dbReference type="ARBA" id="ARBA00072696"/>
    </source>
</evidence>
<evidence type="ECO:0000256" key="3">
    <source>
        <dbReference type="ARBA" id="ARBA00022729"/>
    </source>
</evidence>
<dbReference type="FunFam" id="1.10.238.10:FF:000104">
    <property type="entry name" value="calumenin isoform X1"/>
    <property type="match status" value="1"/>
</dbReference>
<proteinExistence type="predicted"/>
<feature type="region of interest" description="Disordered" evidence="12">
    <location>
        <begin position="30"/>
        <end position="57"/>
    </location>
</feature>
<sequence>MKFFKISLIYSVAFVICLILKSSEAFSHQHQHKSHGSERMEDGAFSPRDHGHFSDDEHHSEFDHEAILGSVKEAEEFHQLSPEESKRRLGILIKKMDLNSDEFIDRHELKAWILRSFKKLSEEESDDRFDDLDENHDEKISWEEYVRDVYGLEDEEGIRKNTLDDAEENKLMEDDKEMFRAADLDKDGYLSPTEHVLFHSPEESAHMLPIILKQTLRDKDRNNDGLINFQEFIGDNAKNHDKEWLVTEKEKFDNDFDKDGDGFLNHNEILSWIVPSNEQVATEEVDHLFAAADDDHDDRLSYDEILDKYDVFVGSEATDYGDHLQNIDEMHDEL</sequence>
<evidence type="ECO:0000256" key="6">
    <source>
        <dbReference type="ARBA" id="ARBA00022837"/>
    </source>
</evidence>
<evidence type="ECO:0000256" key="8">
    <source>
        <dbReference type="ARBA" id="ARBA00023186"/>
    </source>
</evidence>
<keyword evidence="5" id="KW-0256">Endoplasmic reticulum</keyword>
<feature type="chain" id="PRO_5039906267" description="Reticulocalbin-3" evidence="13">
    <location>
        <begin position="26"/>
        <end position="334"/>
    </location>
</feature>
<feature type="domain" description="EF-hand" evidence="14">
    <location>
        <begin position="84"/>
        <end position="119"/>
    </location>
</feature>
<dbReference type="SUPFAM" id="SSF47473">
    <property type="entry name" value="EF-hand"/>
    <property type="match status" value="2"/>
</dbReference>
<dbReference type="PANTHER" id="PTHR10827">
    <property type="entry name" value="RETICULOCALBIN"/>
    <property type="match status" value="1"/>
</dbReference>
<feature type="signal peptide" evidence="13">
    <location>
        <begin position="1"/>
        <end position="25"/>
    </location>
</feature>
<evidence type="ECO:0000313" key="15">
    <source>
        <dbReference type="EMBL" id="KAG5675940.1"/>
    </source>
</evidence>
<name>A0A9J6C190_POLVA</name>
<comment type="subcellular location">
    <subcellularLocation>
        <location evidence="1">Endoplasmic reticulum lumen</location>
    </subcellularLocation>
</comment>
<feature type="domain" description="EF-hand" evidence="14">
    <location>
        <begin position="280"/>
        <end position="315"/>
    </location>
</feature>
<evidence type="ECO:0000256" key="10">
    <source>
        <dbReference type="ARBA" id="ARBA00063143"/>
    </source>
</evidence>
<keyword evidence="4" id="KW-0677">Repeat</keyword>
<feature type="domain" description="EF-hand" evidence="14">
    <location>
        <begin position="170"/>
        <end position="205"/>
    </location>
</feature>
<gene>
    <name evidence="15" type="ORF">PVAND_005797</name>
</gene>
<evidence type="ECO:0000313" key="16">
    <source>
        <dbReference type="Proteomes" id="UP001107558"/>
    </source>
</evidence>
<dbReference type="Pfam" id="PF13499">
    <property type="entry name" value="EF-hand_7"/>
    <property type="match status" value="2"/>
</dbReference>
<dbReference type="PROSITE" id="PS50222">
    <property type="entry name" value="EF_HAND_2"/>
    <property type="match status" value="5"/>
</dbReference>
<dbReference type="Proteomes" id="UP001107558">
    <property type="component" value="Chromosome 2"/>
</dbReference>
<dbReference type="GO" id="GO:0015031">
    <property type="term" value="P:protein transport"/>
    <property type="evidence" value="ECO:0007669"/>
    <property type="project" value="UniProtKB-ARBA"/>
</dbReference>
<dbReference type="GO" id="GO:0005788">
    <property type="term" value="C:endoplasmic reticulum lumen"/>
    <property type="evidence" value="ECO:0007669"/>
    <property type="project" value="UniProtKB-SubCell"/>
</dbReference>
<organism evidence="15 16">
    <name type="scientific">Polypedilum vanderplanki</name>
    <name type="common">Sleeping chironomid midge</name>
    <dbReference type="NCBI Taxonomy" id="319348"/>
    <lineage>
        <taxon>Eukaryota</taxon>
        <taxon>Metazoa</taxon>
        <taxon>Ecdysozoa</taxon>
        <taxon>Arthropoda</taxon>
        <taxon>Hexapoda</taxon>
        <taxon>Insecta</taxon>
        <taxon>Pterygota</taxon>
        <taxon>Neoptera</taxon>
        <taxon>Endopterygota</taxon>
        <taxon>Diptera</taxon>
        <taxon>Nematocera</taxon>
        <taxon>Chironomoidea</taxon>
        <taxon>Chironomidae</taxon>
        <taxon>Chironominae</taxon>
        <taxon>Polypedilum</taxon>
        <taxon>Polypedilum</taxon>
    </lineage>
</organism>
<dbReference type="Gene3D" id="1.10.238.10">
    <property type="entry name" value="EF-hand"/>
    <property type="match status" value="3"/>
</dbReference>
<comment type="function">
    <text evidence="9">Probable molecular chaperone assisting protein biosynthesis and transport in the endoplasmic reticulum. Required for the proper biosynthesis and transport of pulmonary surfactant-associated protein A/SP-A, pulmonary surfactant-associated protein D/SP-D and the lipid transporter ABCA3. By regulating both the proper expression and the degradation through the endoplasmic reticulum-associated protein degradation pathway of these proteins plays a crucial role in pulmonary surfactant homeostasis. Has an anti-fibrotic activity by negatively regulating the secretion of type I and type III collagens. This calcium-binding protein also transiently associates with immature PCSK6 and regulates its secretion.</text>
</comment>
<comment type="caution">
    <text evidence="15">The sequence shown here is derived from an EMBL/GenBank/DDBJ whole genome shotgun (WGS) entry which is preliminary data.</text>
</comment>
<evidence type="ECO:0000256" key="5">
    <source>
        <dbReference type="ARBA" id="ARBA00022824"/>
    </source>
</evidence>
<reference evidence="15" key="1">
    <citation type="submission" date="2021-03" db="EMBL/GenBank/DDBJ databases">
        <title>Chromosome level genome of the anhydrobiotic midge Polypedilum vanderplanki.</title>
        <authorList>
            <person name="Yoshida Y."/>
            <person name="Kikawada T."/>
            <person name="Gusev O."/>
        </authorList>
    </citation>
    <scope>NUCLEOTIDE SEQUENCE</scope>
    <source>
        <strain evidence="15">NIAS01</strain>
        <tissue evidence="15">Whole body or cell culture</tissue>
    </source>
</reference>
<feature type="compositionally biased region" description="Basic and acidic residues" evidence="12">
    <location>
        <begin position="35"/>
        <end position="57"/>
    </location>
</feature>
<dbReference type="InterPro" id="IPR002048">
    <property type="entry name" value="EF_hand_dom"/>
</dbReference>
<keyword evidence="8" id="KW-0143">Chaperone</keyword>
<dbReference type="OrthoDB" id="293868at2759"/>
<keyword evidence="2" id="KW-0479">Metal-binding</keyword>
<dbReference type="InterPro" id="IPR018247">
    <property type="entry name" value="EF_Hand_1_Ca_BS"/>
</dbReference>
<keyword evidence="6" id="KW-0106">Calcium</keyword>
<evidence type="ECO:0000256" key="13">
    <source>
        <dbReference type="SAM" id="SignalP"/>
    </source>
</evidence>
<dbReference type="AlphaFoldDB" id="A0A9J6C190"/>
<evidence type="ECO:0000256" key="4">
    <source>
        <dbReference type="ARBA" id="ARBA00022737"/>
    </source>
</evidence>
<dbReference type="InterPro" id="IPR011992">
    <property type="entry name" value="EF-hand-dom_pair"/>
</dbReference>
<dbReference type="CDD" id="cd16227">
    <property type="entry name" value="EFh_CREC_RCN2_like"/>
    <property type="match status" value="1"/>
</dbReference>
<comment type="subunit">
    <text evidence="10">Interacts with PCSK6 (immature form including the propeptide); probably involved in the maturation and the secretion of PCSK6.</text>
</comment>
<dbReference type="GO" id="GO:0005509">
    <property type="term" value="F:calcium ion binding"/>
    <property type="evidence" value="ECO:0007669"/>
    <property type="project" value="InterPro"/>
</dbReference>